<feature type="region of interest" description="Disordered" evidence="1">
    <location>
        <begin position="726"/>
        <end position="749"/>
    </location>
</feature>
<accession>A0ABU0WBH2</accession>
<feature type="transmembrane region" description="Helical" evidence="2">
    <location>
        <begin position="192"/>
        <end position="213"/>
    </location>
</feature>
<organism evidence="5 6">
    <name type="scientific">Natronospira bacteriovora</name>
    <dbReference type="NCBI Taxonomy" id="3069753"/>
    <lineage>
        <taxon>Bacteria</taxon>
        <taxon>Pseudomonadati</taxon>
        <taxon>Pseudomonadota</taxon>
        <taxon>Gammaproteobacteria</taxon>
        <taxon>Natronospirales</taxon>
        <taxon>Natronospiraceae</taxon>
        <taxon>Natronospira</taxon>
    </lineage>
</organism>
<dbReference type="SMART" id="SM00267">
    <property type="entry name" value="GGDEF"/>
    <property type="match status" value="1"/>
</dbReference>
<comment type="caution">
    <text evidence="5">The sequence shown here is derived from an EMBL/GenBank/DDBJ whole genome shotgun (WGS) entry which is preliminary data.</text>
</comment>
<feature type="transmembrane region" description="Helical" evidence="2">
    <location>
        <begin position="369"/>
        <end position="392"/>
    </location>
</feature>
<keyword evidence="2" id="KW-0472">Membrane</keyword>
<feature type="chain" id="PRO_5045881648" evidence="3">
    <location>
        <begin position="28"/>
        <end position="749"/>
    </location>
</feature>
<dbReference type="Gene3D" id="2.60.40.2380">
    <property type="match status" value="1"/>
</dbReference>
<evidence type="ECO:0000256" key="1">
    <source>
        <dbReference type="SAM" id="MobiDB-lite"/>
    </source>
</evidence>
<evidence type="ECO:0000256" key="3">
    <source>
        <dbReference type="SAM" id="SignalP"/>
    </source>
</evidence>
<dbReference type="EMBL" id="JAVDDT010000011">
    <property type="protein sequence ID" value="MDQ2070810.1"/>
    <property type="molecule type" value="Genomic_DNA"/>
</dbReference>
<dbReference type="Gene3D" id="3.30.70.270">
    <property type="match status" value="1"/>
</dbReference>
<dbReference type="Proteomes" id="UP001239019">
    <property type="component" value="Unassembled WGS sequence"/>
</dbReference>
<sequence length="749" mass="83035">MLTDWRFGLTFIALLWLGPAAVPPASASDNPLMLSAEERRSTEGHLQVHVDSAAGRDFSAQLERARGGQYQLSEEASPHFGYSDAAIWLYLPISAPVDEGGEWLVEIQHPLLGEVSVEAHHADGRVQRWEAGQKVPFAQWPKEHRNVTIPLHMEAGEQVELLFRIASNSSLQTPIVVWPEAAFAEANQQANLWFGLFYGVILALLLYNLLLYFGLRDISYLYYVAYVGLYLLSQLILNGLAFQYLWPRATAWAEMSTSVIVAMAFVAAALFSRSFLQLPSRMPVANKVVLGLAGAFVLAVLLAIVFSPRVGVQLTAGLSVINTFALVAIATLSLRAGFLQARYFLLAWTIFLLGTAIYGLRAIGLLPNVFLTEFGVQIGAVVQMLMLSFALAHRMRVTEWEKARVEREAKVNLEKRVRERTAELDSALGELSNSNKRLENRTRLFESLVEVNQLAPGVRNPESLLVQTLPLLARALPDTGLAVVARVPKRATAITHVHFHGIEPAIQKRILGLLRGKRIDSELPVKLPDLGDGHQGLLITMNNRLRQLEGLFIMVKKGSNFQADEREAGVLFADHLGASMEAVLLQRRLEARADTEMKTGLYKRAHLEKVLHREIEHRKAHDALDFGMLCLRVHGLDSAREQYGDQAAEQIVLATARGLREHCRPGDEAGHWRGEQLALVCPGTRRQEMEKLQTMLGKALNGQKLTLTARDGSPIDYTVMVEMGASTSDEATPEAVSEQAVENMRKGAR</sequence>
<feature type="signal peptide" evidence="3">
    <location>
        <begin position="1"/>
        <end position="27"/>
    </location>
</feature>
<gene>
    <name evidence="5" type="ORF">RBH19_13110</name>
</gene>
<feature type="transmembrane region" description="Helical" evidence="2">
    <location>
        <begin position="288"/>
        <end position="306"/>
    </location>
</feature>
<dbReference type="RefSeq" id="WP_306729307.1">
    <property type="nucleotide sequence ID" value="NZ_JAVDDT010000011.1"/>
</dbReference>
<keyword evidence="6" id="KW-1185">Reference proteome</keyword>
<dbReference type="SUPFAM" id="SSF55073">
    <property type="entry name" value="Nucleotide cyclase"/>
    <property type="match status" value="1"/>
</dbReference>
<feature type="transmembrane region" description="Helical" evidence="2">
    <location>
        <begin position="258"/>
        <end position="276"/>
    </location>
</feature>
<dbReference type="Pfam" id="PF07695">
    <property type="entry name" value="7TMR-DISM_7TM"/>
    <property type="match status" value="1"/>
</dbReference>
<feature type="transmembrane region" description="Helical" evidence="2">
    <location>
        <begin position="344"/>
        <end position="363"/>
    </location>
</feature>
<dbReference type="Pfam" id="PF00990">
    <property type="entry name" value="GGDEF"/>
    <property type="match status" value="1"/>
</dbReference>
<feature type="transmembrane region" description="Helical" evidence="2">
    <location>
        <begin position="312"/>
        <end position="332"/>
    </location>
</feature>
<dbReference type="InterPro" id="IPR011622">
    <property type="entry name" value="7TMR_DISM_rcpt_extracell_dom2"/>
</dbReference>
<evidence type="ECO:0000259" key="4">
    <source>
        <dbReference type="PROSITE" id="PS50887"/>
    </source>
</evidence>
<keyword evidence="3" id="KW-0732">Signal</keyword>
<evidence type="ECO:0000256" key="2">
    <source>
        <dbReference type="SAM" id="Phobius"/>
    </source>
</evidence>
<proteinExistence type="predicted"/>
<name>A0ABU0WBH2_9GAMM</name>
<evidence type="ECO:0000313" key="5">
    <source>
        <dbReference type="EMBL" id="MDQ2070810.1"/>
    </source>
</evidence>
<dbReference type="InterPro" id="IPR029787">
    <property type="entry name" value="Nucleotide_cyclase"/>
</dbReference>
<dbReference type="InterPro" id="IPR011623">
    <property type="entry name" value="7TMR_DISM_rcpt_extracell_dom1"/>
</dbReference>
<dbReference type="Pfam" id="PF07696">
    <property type="entry name" value="7TMR-DISMED2"/>
    <property type="match status" value="1"/>
</dbReference>
<dbReference type="InterPro" id="IPR043128">
    <property type="entry name" value="Rev_trsase/Diguanyl_cyclase"/>
</dbReference>
<evidence type="ECO:0000313" key="6">
    <source>
        <dbReference type="Proteomes" id="UP001239019"/>
    </source>
</evidence>
<feature type="transmembrane region" description="Helical" evidence="2">
    <location>
        <begin position="220"/>
        <end position="246"/>
    </location>
</feature>
<keyword evidence="2" id="KW-1133">Transmembrane helix</keyword>
<dbReference type="InterPro" id="IPR000160">
    <property type="entry name" value="GGDEF_dom"/>
</dbReference>
<protein>
    <submittedName>
        <fullName evidence="5">7TM diverse intracellular signaling domain-containing protein</fullName>
    </submittedName>
</protein>
<reference evidence="5 6" key="1">
    <citation type="submission" date="2023-08" db="EMBL/GenBank/DDBJ databases">
        <title>Whole-genome sequencing of halo(alkali)philic microorganisms from hypersaline lakes.</title>
        <authorList>
            <person name="Sorokin D.Y."/>
            <person name="Abbas B."/>
            <person name="Merkel A.Y."/>
        </authorList>
    </citation>
    <scope>NUCLEOTIDE SEQUENCE [LARGE SCALE GENOMIC DNA]</scope>
    <source>
        <strain evidence="5 6">AB-CW4</strain>
    </source>
</reference>
<keyword evidence="2" id="KW-0812">Transmembrane</keyword>
<dbReference type="PROSITE" id="PS50887">
    <property type="entry name" value="GGDEF"/>
    <property type="match status" value="1"/>
</dbReference>
<feature type="domain" description="GGDEF" evidence="4">
    <location>
        <begin position="624"/>
        <end position="749"/>
    </location>
</feature>